<evidence type="ECO:0000256" key="6">
    <source>
        <dbReference type="SAM" id="MobiDB-lite"/>
    </source>
</evidence>
<feature type="compositionally biased region" description="Acidic residues" evidence="6">
    <location>
        <begin position="444"/>
        <end position="456"/>
    </location>
</feature>
<name>A0A2S5B8P8_9BASI</name>
<feature type="transmembrane region" description="Helical" evidence="7">
    <location>
        <begin position="309"/>
        <end position="328"/>
    </location>
</feature>
<dbReference type="PANTHER" id="PTHR10383">
    <property type="entry name" value="SERINE INCORPORATOR"/>
    <property type="match status" value="1"/>
</dbReference>
<reference evidence="8 9" key="1">
    <citation type="journal article" date="2018" name="Front. Microbiol.">
        <title>Prospects for Fungal Bioremediation of Acidic Radioactive Waste Sites: Characterization and Genome Sequence of Rhodotorula taiwanensis MD1149.</title>
        <authorList>
            <person name="Tkavc R."/>
            <person name="Matrosova V.Y."/>
            <person name="Grichenko O.E."/>
            <person name="Gostincar C."/>
            <person name="Volpe R.P."/>
            <person name="Klimenkova P."/>
            <person name="Gaidamakova E.K."/>
            <person name="Zhou C.E."/>
            <person name="Stewart B.J."/>
            <person name="Lyman M.G."/>
            <person name="Malfatti S.A."/>
            <person name="Rubinfeld B."/>
            <person name="Courtot M."/>
            <person name="Singh J."/>
            <person name="Dalgard C.L."/>
            <person name="Hamilton T."/>
            <person name="Frey K.G."/>
            <person name="Gunde-Cimerman N."/>
            <person name="Dugan L."/>
            <person name="Daly M.J."/>
        </authorList>
    </citation>
    <scope>NUCLEOTIDE SEQUENCE [LARGE SCALE GENOMIC DNA]</scope>
    <source>
        <strain evidence="8 9">MD1149</strain>
    </source>
</reference>
<evidence type="ECO:0008006" key="10">
    <source>
        <dbReference type="Google" id="ProtNLM"/>
    </source>
</evidence>
<keyword evidence="9" id="KW-1185">Reference proteome</keyword>
<evidence type="ECO:0000256" key="4">
    <source>
        <dbReference type="ARBA" id="ARBA00022989"/>
    </source>
</evidence>
<dbReference type="AlphaFoldDB" id="A0A2S5B8P8"/>
<evidence type="ECO:0000256" key="7">
    <source>
        <dbReference type="SAM" id="Phobius"/>
    </source>
</evidence>
<proteinExistence type="inferred from homology"/>
<feature type="transmembrane region" description="Helical" evidence="7">
    <location>
        <begin position="475"/>
        <end position="496"/>
    </location>
</feature>
<feature type="transmembrane region" description="Helical" evidence="7">
    <location>
        <begin position="275"/>
        <end position="297"/>
    </location>
</feature>
<dbReference type="PANTHER" id="PTHR10383:SF9">
    <property type="entry name" value="SERINE INCORPORATOR, ISOFORM F"/>
    <property type="match status" value="1"/>
</dbReference>
<feature type="transmembrane region" description="Helical" evidence="7">
    <location>
        <begin position="206"/>
        <end position="224"/>
    </location>
</feature>
<evidence type="ECO:0000256" key="3">
    <source>
        <dbReference type="ARBA" id="ARBA00022692"/>
    </source>
</evidence>
<keyword evidence="3 7" id="KW-0812">Transmembrane</keyword>
<dbReference type="GO" id="GO:0016020">
    <property type="term" value="C:membrane"/>
    <property type="evidence" value="ECO:0007669"/>
    <property type="project" value="UniProtKB-SubCell"/>
</dbReference>
<keyword evidence="5 7" id="KW-0472">Membrane</keyword>
<dbReference type="OrthoDB" id="5963193at2759"/>
<feature type="transmembrane region" description="Helical" evidence="7">
    <location>
        <begin position="245"/>
        <end position="269"/>
    </location>
</feature>
<gene>
    <name evidence="8" type="ORF">BMF94_3839</name>
</gene>
<dbReference type="Proteomes" id="UP000237144">
    <property type="component" value="Unassembled WGS sequence"/>
</dbReference>
<feature type="transmembrane region" description="Helical" evidence="7">
    <location>
        <begin position="136"/>
        <end position="157"/>
    </location>
</feature>
<organism evidence="8 9">
    <name type="scientific">Rhodotorula taiwanensis</name>
    <dbReference type="NCBI Taxonomy" id="741276"/>
    <lineage>
        <taxon>Eukaryota</taxon>
        <taxon>Fungi</taxon>
        <taxon>Dikarya</taxon>
        <taxon>Basidiomycota</taxon>
        <taxon>Pucciniomycotina</taxon>
        <taxon>Microbotryomycetes</taxon>
        <taxon>Sporidiobolales</taxon>
        <taxon>Sporidiobolaceae</taxon>
        <taxon>Rhodotorula</taxon>
    </lineage>
</organism>
<evidence type="ECO:0000256" key="2">
    <source>
        <dbReference type="ARBA" id="ARBA00006665"/>
    </source>
</evidence>
<feature type="non-terminal residue" evidence="8">
    <location>
        <position position="1"/>
    </location>
</feature>
<comment type="subcellular location">
    <subcellularLocation>
        <location evidence="1">Membrane</location>
        <topology evidence="1">Multi-pass membrane protein</topology>
    </subcellularLocation>
</comment>
<sequence>GGSACGRLRTSLLRLHPGTVASHQTRSQATWSKPPQMGAVASIPLLGSLAGLSTSAASACVTGAAWFCTGQAASALTRSCNCNSSVATRVGFSLIFLLNSLLAWTMLSDWAINLVAHYSYDWIKMDCTAGKCYGVLAVHRVCFALALFHSALSLLLIGVKDTRTKRAAIQNGWWGPKLLAWAVLVYLSFLVPNAFFTSFWATYVSLPGSAAFILIGLVLLVDFAHSWSETCLEKWEQTDAPVWKWILIGSTLGLYAITIALTVVQYVFFGGRGCGLNTALITTNWVVSLLLSALSIAPAVQESNPRSGLAQSGMVVAYTSYLITSAIANHDDAQSGGRCNPLQSRAAGARTGMVVLGAVFTFLAIAYSTSRAATQSKAFSRAGASKRPDATSGDYEALSQADDASAMGDIRVTQAPKRQDTLRWQAIKAAIDEGSLPPSALTEFEQEGDSETEDEGGNPAVNDDERSGTRYNYSFFHVIFVLATMYTACLLTNWSVVSPVSSLPDTADEGQPMRIGRSHVAFWMRVISSWVSQALYGWTLAAPLIWPDRFGA</sequence>
<feature type="transmembrane region" description="Helical" evidence="7">
    <location>
        <begin position="348"/>
        <end position="367"/>
    </location>
</feature>
<feature type="transmembrane region" description="Helical" evidence="7">
    <location>
        <begin position="94"/>
        <end position="116"/>
    </location>
</feature>
<dbReference type="EMBL" id="PJQD01000040">
    <property type="protein sequence ID" value="POY73146.1"/>
    <property type="molecule type" value="Genomic_DNA"/>
</dbReference>
<keyword evidence="4 7" id="KW-1133">Transmembrane helix</keyword>
<protein>
    <recommendedName>
        <fullName evidence="10">TMS membrane protein/tumor differentially expressed protein</fullName>
    </recommendedName>
</protein>
<feature type="region of interest" description="Disordered" evidence="6">
    <location>
        <begin position="438"/>
        <end position="465"/>
    </location>
</feature>
<accession>A0A2S5B8P8</accession>
<evidence type="ECO:0000256" key="1">
    <source>
        <dbReference type="ARBA" id="ARBA00004141"/>
    </source>
</evidence>
<evidence type="ECO:0000313" key="9">
    <source>
        <dbReference type="Proteomes" id="UP000237144"/>
    </source>
</evidence>
<dbReference type="Pfam" id="PF03348">
    <property type="entry name" value="Serinc"/>
    <property type="match status" value="1"/>
</dbReference>
<evidence type="ECO:0000256" key="5">
    <source>
        <dbReference type="ARBA" id="ARBA00023136"/>
    </source>
</evidence>
<dbReference type="STRING" id="741276.A0A2S5B8P8"/>
<comment type="caution">
    <text evidence="8">The sequence shown here is derived from an EMBL/GenBank/DDBJ whole genome shotgun (WGS) entry which is preliminary data.</text>
</comment>
<comment type="similarity">
    <text evidence="2">Belongs to the TDE1 family.</text>
</comment>
<evidence type="ECO:0000313" key="8">
    <source>
        <dbReference type="EMBL" id="POY73146.1"/>
    </source>
</evidence>
<feature type="transmembrane region" description="Helical" evidence="7">
    <location>
        <begin position="178"/>
        <end position="200"/>
    </location>
</feature>
<dbReference type="InterPro" id="IPR005016">
    <property type="entry name" value="TDE1/TMS"/>
</dbReference>